<dbReference type="RefSeq" id="WP_263599565.1">
    <property type="nucleotide sequence ID" value="NZ_CP107027.1"/>
</dbReference>
<dbReference type="NCBIfam" id="TIGR03693">
    <property type="entry name" value="ocin_ThiF_like"/>
    <property type="match status" value="1"/>
</dbReference>
<accession>A0AA46PI77</accession>
<dbReference type="Proteomes" id="UP001163104">
    <property type="component" value="Chromosome"/>
</dbReference>
<name>A0AA46PI77_CYTFI</name>
<dbReference type="InterPro" id="IPR000594">
    <property type="entry name" value="ThiF_NAD_FAD-bd"/>
</dbReference>
<evidence type="ECO:0000313" key="3">
    <source>
        <dbReference type="EMBL" id="UYG95278.1"/>
    </source>
</evidence>
<evidence type="ECO:0000313" key="4">
    <source>
        <dbReference type="Proteomes" id="UP001163104"/>
    </source>
</evidence>
<protein>
    <submittedName>
        <fullName evidence="3">Thiazole-containing bacteriocin maturation protein</fullName>
    </submittedName>
</protein>
<evidence type="ECO:0000256" key="1">
    <source>
        <dbReference type="SAM" id="Coils"/>
    </source>
</evidence>
<dbReference type="Gene3D" id="3.40.50.720">
    <property type="entry name" value="NAD(P)-binding Rossmann-like Domain"/>
    <property type="match status" value="1"/>
</dbReference>
<dbReference type="SUPFAM" id="SSF69572">
    <property type="entry name" value="Activating enzymes of the ubiquitin-like proteins"/>
    <property type="match status" value="1"/>
</dbReference>
<dbReference type="Pfam" id="PF00899">
    <property type="entry name" value="ThiF"/>
    <property type="match status" value="1"/>
</dbReference>
<dbReference type="InterPro" id="IPR022368">
    <property type="entry name" value="Thiazole_bacteriocin_mat_put"/>
</dbReference>
<keyword evidence="1" id="KW-0175">Coiled coil</keyword>
<evidence type="ECO:0000259" key="2">
    <source>
        <dbReference type="Pfam" id="PF00899"/>
    </source>
</evidence>
<dbReference type="GO" id="GO:0008641">
    <property type="term" value="F:ubiquitin-like modifier activating enzyme activity"/>
    <property type="evidence" value="ECO:0007669"/>
    <property type="project" value="InterPro"/>
</dbReference>
<organism evidence="3 4">
    <name type="scientific">Cytobacillus firmus</name>
    <name type="common">Bacillus firmus</name>
    <dbReference type="NCBI Taxonomy" id="1399"/>
    <lineage>
        <taxon>Bacteria</taxon>
        <taxon>Bacillati</taxon>
        <taxon>Bacillota</taxon>
        <taxon>Bacilli</taxon>
        <taxon>Bacillales</taxon>
        <taxon>Bacillaceae</taxon>
        <taxon>Cytobacillus</taxon>
    </lineage>
</organism>
<dbReference type="InterPro" id="IPR035985">
    <property type="entry name" value="Ubiquitin-activating_enz"/>
</dbReference>
<feature type="domain" description="THIF-type NAD/FAD binding fold" evidence="2">
    <location>
        <begin position="170"/>
        <end position="329"/>
    </location>
</feature>
<gene>
    <name evidence="3" type="ORF">OD459_24375</name>
</gene>
<feature type="coiled-coil region" evidence="1">
    <location>
        <begin position="543"/>
        <end position="570"/>
    </location>
</feature>
<sequence length="644" mass="72129">MKNLTPSVRLKVKRDTFFIPDPAKGVYFRNNVSSFRMEGSMIDQWIQKLMPMFNGEYSLGELTAGLPGPHKDRVFEIAEVLYRNGFVRDVSGDYPHQLEAHVLKKYSSQIEFLESFGDSGAYRFQAYRQAKVLAAGSGPFFVSLVSSLIESGLPKVHMVITDPESTNPKRLKEIVAHARQTDPEVSAEEVTRESEEDCSWEELIQPYDSILYISEAGNVEELQVIHDACRKEKKIFLPAMIYKQAGMAGPLVHPESEGCWETAWHRVHRSAFCKDNQLHTTSSTAGAMLANLIVFELFKEITGLTSSEQRNQFFLLNLETLEGNWHSFLPHPNLTGNTAVEWIQEVDQRIGQSLGKSKSDSLFLFFSQLTSKESGIFHKWEEGDLKQLPLAQCEVQAADPLSKGPAELLPSIICTDLRHDEARREAGLTGIEAYVSRMAKQFAADQPAHSEFVGVGAGETFAEGVLRGLDRCLEEKLLAKSQADQRTVSPLHLNAVEDERCRFYLDALTTMKGAPKICQGEGVSGFPVVWVGTDDRWFGSVGLNRTLALRKALQHAIAQAQNQKGRHKATAVEASSVLLEEREPQRLVIPLCNEKEQSQLLQSARQVLEENNKQLLVCEFSFEPFLKESLAGVYGVFIREEGSE</sequence>
<reference evidence="3" key="1">
    <citation type="submission" date="2022-10" db="EMBL/GenBank/DDBJ databases">
        <title>Mechanism of multi-heavy metal repair in Cytobacillus Firmus M7.</title>
        <authorList>
            <person name="Li X."/>
            <person name="Yu C."/>
        </authorList>
    </citation>
    <scope>NUCLEOTIDE SEQUENCE</scope>
    <source>
        <strain evidence="3">M7</strain>
    </source>
</reference>
<proteinExistence type="predicted"/>
<dbReference type="EMBL" id="CP107027">
    <property type="protein sequence ID" value="UYG95278.1"/>
    <property type="molecule type" value="Genomic_DNA"/>
</dbReference>
<dbReference type="AlphaFoldDB" id="A0AA46PI77"/>